<keyword evidence="3" id="KW-1185">Reference proteome</keyword>
<proteinExistence type="predicted"/>
<evidence type="ECO:0000313" key="3">
    <source>
        <dbReference type="Proteomes" id="UP001476950"/>
    </source>
</evidence>
<gene>
    <name evidence="2" type="ORF">NDI38_27150</name>
</gene>
<protein>
    <submittedName>
        <fullName evidence="2">Uncharacterized protein</fullName>
    </submittedName>
</protein>
<evidence type="ECO:0000313" key="2">
    <source>
        <dbReference type="EMBL" id="MEP1062057.1"/>
    </source>
</evidence>
<dbReference type="EMBL" id="JAMPLM010000051">
    <property type="protein sequence ID" value="MEP1062057.1"/>
    <property type="molecule type" value="Genomic_DNA"/>
</dbReference>
<comment type="caution">
    <text evidence="2">The sequence shown here is derived from an EMBL/GenBank/DDBJ whole genome shotgun (WGS) entry which is preliminary data.</text>
</comment>
<evidence type="ECO:0000256" key="1">
    <source>
        <dbReference type="SAM" id="Phobius"/>
    </source>
</evidence>
<feature type="transmembrane region" description="Helical" evidence="1">
    <location>
        <begin position="38"/>
        <end position="57"/>
    </location>
</feature>
<organism evidence="2 3">
    <name type="scientific">Stenomitos frigidus AS-A4</name>
    <dbReference type="NCBI Taxonomy" id="2933935"/>
    <lineage>
        <taxon>Bacteria</taxon>
        <taxon>Bacillati</taxon>
        <taxon>Cyanobacteriota</taxon>
        <taxon>Cyanophyceae</taxon>
        <taxon>Leptolyngbyales</taxon>
        <taxon>Leptolyngbyaceae</taxon>
        <taxon>Stenomitos</taxon>
    </lineage>
</organism>
<feature type="transmembrane region" description="Helical" evidence="1">
    <location>
        <begin position="6"/>
        <end position="26"/>
    </location>
</feature>
<sequence length="138" mass="14860">MTTGPGLIPTFLYYFVVMTLITAFVVSQQTDISLATGAPYQVGILFGLLAGLTGAYFNRNVSITAAVSDAKAFNQTLTATLSELGFEKEATIDSFTVYKRSALSGLFTTKVLVEIEAKAATISGRSHIIKQLQQRLKV</sequence>
<name>A0ABV0KSE5_9CYAN</name>
<keyword evidence="1" id="KW-0472">Membrane</keyword>
<keyword evidence="1" id="KW-1133">Transmembrane helix</keyword>
<dbReference type="Proteomes" id="UP001476950">
    <property type="component" value="Unassembled WGS sequence"/>
</dbReference>
<accession>A0ABV0KSE5</accession>
<keyword evidence="1" id="KW-0812">Transmembrane</keyword>
<dbReference type="RefSeq" id="WP_190449449.1">
    <property type="nucleotide sequence ID" value="NZ_JAMPLM010000051.1"/>
</dbReference>
<reference evidence="2 3" key="1">
    <citation type="submission" date="2022-04" db="EMBL/GenBank/DDBJ databases">
        <title>Positive selection, recombination, and allopatry shape intraspecific diversity of widespread and dominant cyanobacteria.</title>
        <authorList>
            <person name="Wei J."/>
            <person name="Shu W."/>
            <person name="Hu C."/>
        </authorList>
    </citation>
    <scope>NUCLEOTIDE SEQUENCE [LARGE SCALE GENOMIC DNA]</scope>
    <source>
        <strain evidence="2 3">AS-A4</strain>
    </source>
</reference>